<dbReference type="GeneID" id="29061984"/>
<proteinExistence type="predicted"/>
<sequence length="156" mass="17718">MDFAVVSTDTIVRMKKAAAITLATERLIDKNIAAHCELLNKVSGVATVYSCEGHLTQEDGLPRRPYIMMACTRQGLPFVEALMKAALDDPTYAVCRCEVTLAELPWVENSQGYEYEPQDFYYAWILRGDTSDHHMLMSQIREHWLVAINNTIKQFS</sequence>
<evidence type="ECO:0000313" key="1">
    <source>
        <dbReference type="EMBL" id="ANZ49492.1"/>
    </source>
</evidence>
<organism evidence="1 2">
    <name type="scientific">Erwinia phage vB_EamM_Kwan</name>
    <dbReference type="NCBI Taxonomy" id="1883374"/>
    <lineage>
        <taxon>Viruses</taxon>
        <taxon>Duplodnaviria</taxon>
        <taxon>Heunggongvirae</taxon>
        <taxon>Uroviricota</taxon>
        <taxon>Caudoviricetes</taxon>
        <taxon>Chimalliviridae</taxon>
        <taxon>Wellingtonvirus</taxon>
        <taxon>Wellingtonvirus wellington</taxon>
    </lineage>
</organism>
<dbReference type="RefSeq" id="YP_009278745.1">
    <property type="nucleotide sequence ID" value="NC_031010.1"/>
</dbReference>
<name>A0A1B2IE23_9CAUD</name>
<reference evidence="1 2" key="1">
    <citation type="submission" date="2016-06" db="EMBL/GenBank/DDBJ databases">
        <authorList>
            <person name="Kjaerup R.B."/>
            <person name="Dalgaard T.S."/>
            <person name="Juul-Madsen H.R."/>
        </authorList>
    </citation>
    <scope>NUCLEOTIDE SEQUENCE [LARGE SCALE GENOMIC DNA]</scope>
</reference>
<protein>
    <submittedName>
        <fullName evidence="1">Uncharacterized protein</fullName>
    </submittedName>
</protein>
<dbReference type="KEGG" id="vg:29061984"/>
<evidence type="ECO:0000313" key="2">
    <source>
        <dbReference type="Proteomes" id="UP000202923"/>
    </source>
</evidence>
<gene>
    <name evidence="1" type="ORF">KWAN_140</name>
</gene>
<dbReference type="Proteomes" id="UP000202923">
    <property type="component" value="Genome"/>
</dbReference>
<accession>A0A1B2IE23</accession>
<dbReference type="EMBL" id="KX397369">
    <property type="protein sequence ID" value="ANZ49492.1"/>
    <property type="molecule type" value="Genomic_DNA"/>
</dbReference>